<dbReference type="RefSeq" id="WP_386768017.1">
    <property type="nucleotide sequence ID" value="NZ_JBHSTI010000008.1"/>
</dbReference>
<feature type="transmembrane region" description="Helical" evidence="1">
    <location>
        <begin position="42"/>
        <end position="62"/>
    </location>
</feature>
<feature type="transmembrane region" description="Helical" evidence="1">
    <location>
        <begin position="7"/>
        <end position="27"/>
    </location>
</feature>
<protein>
    <submittedName>
        <fullName evidence="2">SHOCT domain-containing protein</fullName>
    </submittedName>
</protein>
<keyword evidence="1" id="KW-1133">Transmembrane helix</keyword>
<accession>A0ABW1T366</accession>
<evidence type="ECO:0000256" key="1">
    <source>
        <dbReference type="SAM" id="Phobius"/>
    </source>
</evidence>
<organism evidence="2 3">
    <name type="scientific">Longivirga aurantiaca</name>
    <dbReference type="NCBI Taxonomy" id="1837743"/>
    <lineage>
        <taxon>Bacteria</taxon>
        <taxon>Bacillati</taxon>
        <taxon>Actinomycetota</taxon>
        <taxon>Actinomycetes</taxon>
        <taxon>Sporichthyales</taxon>
        <taxon>Sporichthyaceae</taxon>
        <taxon>Longivirga</taxon>
    </lineage>
</organism>
<sequence length="127" mass="14183">MNLVDWLWTLLVFFFMVMYFILLFRIIVDIFRSDDLSGWAKAGWLIFLFALTLLAALIYVIARGKGMTERDMAQYRAAEAAQADYIRSVAAPAADPTAQIKNAHDLLSSGAISQEEFDAIKAKALAS</sequence>
<evidence type="ECO:0000313" key="3">
    <source>
        <dbReference type="Proteomes" id="UP001596138"/>
    </source>
</evidence>
<name>A0ABW1T366_9ACTN</name>
<reference evidence="3" key="1">
    <citation type="journal article" date="2019" name="Int. J. Syst. Evol. Microbiol.">
        <title>The Global Catalogue of Microorganisms (GCM) 10K type strain sequencing project: providing services to taxonomists for standard genome sequencing and annotation.</title>
        <authorList>
            <consortium name="The Broad Institute Genomics Platform"/>
            <consortium name="The Broad Institute Genome Sequencing Center for Infectious Disease"/>
            <person name="Wu L."/>
            <person name="Ma J."/>
        </authorList>
    </citation>
    <scope>NUCLEOTIDE SEQUENCE [LARGE SCALE GENOMIC DNA]</scope>
    <source>
        <strain evidence="3">CGMCC 4.7317</strain>
    </source>
</reference>
<dbReference type="EMBL" id="JBHSTI010000008">
    <property type="protein sequence ID" value="MFC6239177.1"/>
    <property type="molecule type" value="Genomic_DNA"/>
</dbReference>
<comment type="caution">
    <text evidence="2">The sequence shown here is derived from an EMBL/GenBank/DDBJ whole genome shotgun (WGS) entry which is preliminary data.</text>
</comment>
<keyword evidence="3" id="KW-1185">Reference proteome</keyword>
<proteinExistence type="predicted"/>
<gene>
    <name evidence="2" type="ORF">ACFQGU_14945</name>
</gene>
<evidence type="ECO:0000313" key="2">
    <source>
        <dbReference type="EMBL" id="MFC6239177.1"/>
    </source>
</evidence>
<keyword evidence="1" id="KW-0812">Transmembrane</keyword>
<dbReference type="Proteomes" id="UP001596138">
    <property type="component" value="Unassembled WGS sequence"/>
</dbReference>
<keyword evidence="1" id="KW-0472">Membrane</keyword>